<organism evidence="1 2">
    <name type="scientific">Dallia pectoralis</name>
    <name type="common">Alaska blackfish</name>
    <dbReference type="NCBI Taxonomy" id="75939"/>
    <lineage>
        <taxon>Eukaryota</taxon>
        <taxon>Metazoa</taxon>
        <taxon>Chordata</taxon>
        <taxon>Craniata</taxon>
        <taxon>Vertebrata</taxon>
        <taxon>Euteleostomi</taxon>
        <taxon>Actinopterygii</taxon>
        <taxon>Neopterygii</taxon>
        <taxon>Teleostei</taxon>
        <taxon>Protacanthopterygii</taxon>
        <taxon>Esociformes</taxon>
        <taxon>Umbridae</taxon>
        <taxon>Dallia</taxon>
    </lineage>
</organism>
<dbReference type="EMBL" id="CM055738">
    <property type="protein sequence ID" value="KAJ8004549.1"/>
    <property type="molecule type" value="Genomic_DNA"/>
</dbReference>
<comment type="caution">
    <text evidence="1">The sequence shown here is derived from an EMBL/GenBank/DDBJ whole genome shotgun (WGS) entry which is preliminary data.</text>
</comment>
<proteinExistence type="predicted"/>
<sequence length="133" mass="15201">MQKQGSRSSAAHTHTLVCKRTTTHTHKLSHVATTFTINNNYNLIFLSHICPSVHLFICLSVHLFICLPLYLSVQLFIYLPVYLSVHLLIYLPVYLSVHLFICLLICPFTLMQTCMHAHTHSLESLNTLTQPNI</sequence>
<name>A0ACC2GLJ7_DALPE</name>
<reference evidence="1" key="1">
    <citation type="submission" date="2021-05" db="EMBL/GenBank/DDBJ databases">
        <authorList>
            <person name="Pan Q."/>
            <person name="Jouanno E."/>
            <person name="Zahm M."/>
            <person name="Klopp C."/>
            <person name="Cabau C."/>
            <person name="Louis A."/>
            <person name="Berthelot C."/>
            <person name="Parey E."/>
            <person name="Roest Crollius H."/>
            <person name="Montfort J."/>
            <person name="Robinson-Rechavi M."/>
            <person name="Bouchez O."/>
            <person name="Lampietro C."/>
            <person name="Lopez Roques C."/>
            <person name="Donnadieu C."/>
            <person name="Postlethwait J."/>
            <person name="Bobe J."/>
            <person name="Dillon D."/>
            <person name="Chandos A."/>
            <person name="von Hippel F."/>
            <person name="Guiguen Y."/>
        </authorList>
    </citation>
    <scope>NUCLEOTIDE SEQUENCE</scope>
    <source>
        <strain evidence="1">YG-Jan2019</strain>
    </source>
</reference>
<evidence type="ECO:0000313" key="1">
    <source>
        <dbReference type="EMBL" id="KAJ8004549.1"/>
    </source>
</evidence>
<keyword evidence="2" id="KW-1185">Reference proteome</keyword>
<gene>
    <name evidence="1" type="ORF">DPEC_G00137430</name>
</gene>
<evidence type="ECO:0000313" key="2">
    <source>
        <dbReference type="Proteomes" id="UP001157502"/>
    </source>
</evidence>
<protein>
    <submittedName>
        <fullName evidence="1">Uncharacterized protein</fullName>
    </submittedName>
</protein>
<dbReference type="Proteomes" id="UP001157502">
    <property type="component" value="Chromosome 11"/>
</dbReference>
<accession>A0ACC2GLJ7</accession>